<dbReference type="CDD" id="cd20309">
    <property type="entry name" value="cupin_EcSI"/>
    <property type="match status" value="1"/>
</dbReference>
<dbReference type="RefSeq" id="WP_227019975.1">
    <property type="nucleotide sequence ID" value="NZ_JAGSND010000017.1"/>
</dbReference>
<protein>
    <recommendedName>
        <fullName evidence="8">D-lyxose ketol-isomerase</fullName>
        <ecNumber evidence="8">5.3.1.15</ecNumber>
    </recommendedName>
</protein>
<dbReference type="GO" id="GO:0047828">
    <property type="term" value="F:D-lyxose ketol-isomerase activity"/>
    <property type="evidence" value="ECO:0007669"/>
    <property type="project" value="UniProtKB-EC"/>
</dbReference>
<gene>
    <name evidence="9" type="ORF">KCX82_18320</name>
</gene>
<evidence type="ECO:0000256" key="6">
    <source>
        <dbReference type="ARBA" id="ARBA00044907"/>
    </source>
</evidence>
<comment type="caution">
    <text evidence="9">The sequence shown here is derived from an EMBL/GenBank/DDBJ whole genome shotgun (WGS) entry which is preliminary data.</text>
</comment>
<keyword evidence="5" id="KW-0119">Carbohydrate metabolism</keyword>
<dbReference type="EMBL" id="JAGSND010000017">
    <property type="protein sequence ID" value="MBR0599843.1"/>
    <property type="molecule type" value="Genomic_DNA"/>
</dbReference>
<evidence type="ECO:0000256" key="8">
    <source>
        <dbReference type="ARBA" id="ARBA00044972"/>
    </source>
</evidence>
<dbReference type="Pfam" id="PF07385">
    <property type="entry name" value="Lyx_isomer"/>
    <property type="match status" value="1"/>
</dbReference>
<evidence type="ECO:0000256" key="2">
    <source>
        <dbReference type="ARBA" id="ARBA00022723"/>
    </source>
</evidence>
<dbReference type="InterPro" id="IPR011051">
    <property type="entry name" value="RmlC_Cupin_sf"/>
</dbReference>
<accession>A0A8J8B2I2</accession>
<evidence type="ECO:0000313" key="9">
    <source>
        <dbReference type="EMBL" id="MBR0599843.1"/>
    </source>
</evidence>
<evidence type="ECO:0000256" key="7">
    <source>
        <dbReference type="ARBA" id="ARBA00044951"/>
    </source>
</evidence>
<keyword evidence="4 9" id="KW-0413">Isomerase</keyword>
<keyword evidence="2" id="KW-0479">Metal-binding</keyword>
<sequence length="224" mass="25825">MKRSQINALIKDTMAWLEEKNVYLPPFAYWSPSEWASKGHEYDEIRKNMLGWDVTDYGRGDFNKVGLLLFTIRNGNLNNPEYAKPYAEKMLISQVEQLSPNHFHWYKMEDIINRGGGTLLLQLWNSTTGEGLADTEVTVRIDGKVHTVPAGGEVFLKPGESITITPGIYHLFTAKDEKVLAWEVSMVNDDNTDNRFYETQERFTYIEEDEPAEFLLCNEYPEAE</sequence>
<proteinExistence type="inferred from homology"/>
<dbReference type="InterPro" id="IPR047581">
    <property type="entry name" value="EcSI_cupin"/>
</dbReference>
<comment type="similarity">
    <text evidence="7">Belongs to the D-lyxose ketol-isomerase family.</text>
</comment>
<organism evidence="9 10">
    <name type="scientific">Sinanaerobacter chloroacetimidivorans</name>
    <dbReference type="NCBI Taxonomy" id="2818044"/>
    <lineage>
        <taxon>Bacteria</taxon>
        <taxon>Bacillati</taxon>
        <taxon>Bacillota</taxon>
        <taxon>Clostridia</taxon>
        <taxon>Peptostreptococcales</taxon>
        <taxon>Anaerovoracaceae</taxon>
        <taxon>Sinanaerobacter</taxon>
    </lineage>
</organism>
<dbReference type="AlphaFoldDB" id="A0A8J8B2I2"/>
<comment type="cofactor">
    <cofactor evidence="1">
        <name>Mn(2+)</name>
        <dbReference type="ChEBI" id="CHEBI:29035"/>
    </cofactor>
</comment>
<keyword evidence="10" id="KW-1185">Reference proteome</keyword>
<evidence type="ECO:0000313" key="10">
    <source>
        <dbReference type="Proteomes" id="UP000675664"/>
    </source>
</evidence>
<dbReference type="Gene3D" id="2.60.120.10">
    <property type="entry name" value="Jelly Rolls"/>
    <property type="match status" value="1"/>
</dbReference>
<evidence type="ECO:0000256" key="5">
    <source>
        <dbReference type="ARBA" id="ARBA00023277"/>
    </source>
</evidence>
<comment type="catalytic activity">
    <reaction evidence="6">
        <text>D-lyxose = D-xylulose</text>
        <dbReference type="Rhea" id="RHEA:14201"/>
        <dbReference type="ChEBI" id="CHEBI:16789"/>
        <dbReference type="ChEBI" id="CHEBI:17140"/>
        <dbReference type="EC" id="5.3.1.15"/>
    </reaction>
</comment>
<dbReference type="InterPro" id="IPR014710">
    <property type="entry name" value="RmlC-like_jellyroll"/>
</dbReference>
<name>A0A8J8B2I2_9FIRM</name>
<reference evidence="9" key="2">
    <citation type="submission" date="2021-04" db="EMBL/GenBank/DDBJ databases">
        <authorList>
            <person name="Liu J."/>
        </authorList>
    </citation>
    <scope>NUCLEOTIDE SEQUENCE</scope>
    <source>
        <strain evidence="9">BAD-6</strain>
    </source>
</reference>
<dbReference type="SUPFAM" id="SSF51182">
    <property type="entry name" value="RmlC-like cupins"/>
    <property type="match status" value="1"/>
</dbReference>
<keyword evidence="3" id="KW-0464">Manganese</keyword>
<dbReference type="Proteomes" id="UP000675664">
    <property type="component" value="Unassembled WGS sequence"/>
</dbReference>
<dbReference type="InterPro" id="IPR010864">
    <property type="entry name" value="D-lyxose_isomer"/>
</dbReference>
<reference evidence="9" key="1">
    <citation type="submission" date="2021-04" db="EMBL/GenBank/DDBJ databases">
        <title>Sinoanaerobacter chloroacetimidivorans sp. nov., an obligate anaerobic bacterium isolated from anaerobic sludge.</title>
        <authorList>
            <person name="Bao Y."/>
        </authorList>
    </citation>
    <scope>NUCLEOTIDE SEQUENCE</scope>
    <source>
        <strain evidence="9">BAD-6</strain>
    </source>
</reference>
<dbReference type="GO" id="GO:0046872">
    <property type="term" value="F:metal ion binding"/>
    <property type="evidence" value="ECO:0007669"/>
    <property type="project" value="UniProtKB-KW"/>
</dbReference>
<evidence type="ECO:0000256" key="1">
    <source>
        <dbReference type="ARBA" id="ARBA00001936"/>
    </source>
</evidence>
<dbReference type="EC" id="5.3.1.15" evidence="8"/>
<evidence type="ECO:0000256" key="4">
    <source>
        <dbReference type="ARBA" id="ARBA00023235"/>
    </source>
</evidence>
<evidence type="ECO:0000256" key="3">
    <source>
        <dbReference type="ARBA" id="ARBA00023211"/>
    </source>
</evidence>